<dbReference type="AlphaFoldDB" id="A0AAP2ZBC4"/>
<dbReference type="InterPro" id="IPR008928">
    <property type="entry name" value="6-hairpin_glycosidase_sf"/>
</dbReference>
<dbReference type="RefSeq" id="WP_342810393.1">
    <property type="nucleotide sequence ID" value="NZ_JAOPJZ010000029.1"/>
</dbReference>
<accession>A0AAP2ZBC4</accession>
<dbReference type="GO" id="GO:0005975">
    <property type="term" value="P:carbohydrate metabolic process"/>
    <property type="evidence" value="ECO:0007669"/>
    <property type="project" value="InterPro"/>
</dbReference>
<sequence>MSGSHPSLTSVSGSIGYYARELYRRLAHYRYVRRHGYPDHGSLEAAAEEIIVERASGGFSSGGHFRGLWPRDLCFSAPGLLAYGFRSELHGAVDWLLTQYDGTFFTDVQPDYAAAVPSAGVDTFPALVIALDAVDGLLGRADRLATLAAHHRERFFDEGSGLVSRAGSGWWDSAAHPRVAYNTAMLLAALERMAVAGIDSVYTDAYDRIRETWIDRLWTGDAFAEHESSSVLACDANVVPLYFGLVDSSRARSIVTSLQALETDRGIALRKRPFSIREVHPFFWLHRDYHYHVWPWNSFAYAIGLSRYGFDDRANAEVERVERTLERHGTFLEIYTLEGAPYVTRGYAAAGDFMVAAALWAQYRSRNDR</sequence>
<gene>
    <name evidence="1" type="ORF">OB919_19240</name>
</gene>
<evidence type="ECO:0000313" key="1">
    <source>
        <dbReference type="EMBL" id="MCU4754087.1"/>
    </source>
</evidence>
<evidence type="ECO:0000313" key="2">
    <source>
        <dbReference type="Proteomes" id="UP001321047"/>
    </source>
</evidence>
<dbReference type="EMBL" id="JAOPJZ010000029">
    <property type="protein sequence ID" value="MCU4754087.1"/>
    <property type="molecule type" value="Genomic_DNA"/>
</dbReference>
<comment type="caution">
    <text evidence="1">The sequence shown here is derived from an EMBL/GenBank/DDBJ whole genome shotgun (WGS) entry which is preliminary data.</text>
</comment>
<proteinExistence type="predicted"/>
<keyword evidence="2" id="KW-1185">Reference proteome</keyword>
<organism evidence="1 2">
    <name type="scientific">Natronosalvus hydrolyticus</name>
    <dbReference type="NCBI Taxonomy" id="2979988"/>
    <lineage>
        <taxon>Archaea</taxon>
        <taxon>Methanobacteriati</taxon>
        <taxon>Methanobacteriota</taxon>
        <taxon>Stenosarchaea group</taxon>
        <taxon>Halobacteria</taxon>
        <taxon>Halobacteriales</taxon>
        <taxon>Natrialbaceae</taxon>
        <taxon>Natronosalvus</taxon>
    </lineage>
</organism>
<protein>
    <submittedName>
        <fullName evidence="1">Uncharacterized protein</fullName>
    </submittedName>
</protein>
<name>A0AAP2ZBC4_9EURY</name>
<dbReference type="InterPro" id="IPR012341">
    <property type="entry name" value="6hp_glycosidase-like_sf"/>
</dbReference>
<reference evidence="1 2" key="1">
    <citation type="submission" date="2022-09" db="EMBL/GenBank/DDBJ databases">
        <title>Enrichment on poylsaccharides allowed isolation of novel metabolic and taxonomic groups of Haloarchaea.</title>
        <authorList>
            <person name="Sorokin D.Y."/>
            <person name="Elcheninov A.G."/>
            <person name="Khizhniak T.V."/>
            <person name="Kolganova T.V."/>
            <person name="Kublanov I.V."/>
        </authorList>
    </citation>
    <scope>NUCLEOTIDE SEQUENCE [LARGE SCALE GENOMIC DNA]</scope>
    <source>
        <strain evidence="1 2">AArc-curdl1</strain>
    </source>
</reference>
<dbReference type="SUPFAM" id="SSF48208">
    <property type="entry name" value="Six-hairpin glycosidases"/>
    <property type="match status" value="1"/>
</dbReference>
<dbReference type="Gene3D" id="1.50.10.10">
    <property type="match status" value="1"/>
</dbReference>
<dbReference type="Proteomes" id="UP001321047">
    <property type="component" value="Unassembled WGS sequence"/>
</dbReference>